<evidence type="ECO:0000313" key="2">
    <source>
        <dbReference type="Proteomes" id="UP000000289"/>
    </source>
</evidence>
<name>A0A0K0HC36_SALBC</name>
<organism evidence="1 2">
    <name type="scientific">Salmonella bongori (strain ATCC 43975 / DSM 13772 / NCTC 12419)</name>
    <dbReference type="NCBI Taxonomy" id="218493"/>
    <lineage>
        <taxon>Bacteria</taxon>
        <taxon>Pseudomonadati</taxon>
        <taxon>Pseudomonadota</taxon>
        <taxon>Gammaproteobacteria</taxon>
        <taxon>Enterobacterales</taxon>
        <taxon>Enterobacteriaceae</taxon>
        <taxon>Salmonella</taxon>
    </lineage>
</organism>
<dbReference type="Proteomes" id="UP000000289">
    <property type="component" value="Chromosome"/>
</dbReference>
<reference evidence="1 2" key="1">
    <citation type="journal article" date="2011" name="PLoS Pathog.">
        <title>Salmonella bongori provides insights into the evolution of the Salmonellae.</title>
        <authorList>
            <person name="Fookes M."/>
            <person name="Schroeder G.N."/>
            <person name="Langridge G.C."/>
            <person name="Blondel C.J."/>
            <person name="Mammina C."/>
            <person name="Connor T.R."/>
            <person name="Seth-Smith H."/>
            <person name="Vernikos G.S."/>
            <person name="Robinson K.S."/>
            <person name="Sanders M."/>
            <person name="Petty N.K."/>
            <person name="Kingsley R.A."/>
            <person name="Baumler A.J."/>
            <person name="Nuccio S.P."/>
            <person name="Contreras I."/>
            <person name="Santiviago C.A."/>
            <person name="Maskell D."/>
            <person name="Barrow P."/>
            <person name="Humphrey T."/>
            <person name="Nastasi A."/>
            <person name="Roberts M."/>
            <person name="Frankel G."/>
            <person name="Parkhill J."/>
            <person name="Dougan G."/>
            <person name="Thomson N.R."/>
        </authorList>
    </citation>
    <scope>NUCLEOTIDE SEQUENCE [LARGE SCALE GENOMIC DNA]</scope>
    <source>
        <strain evidence="2">ATCC 43975 / DSM 13772 / NCTC 12419</strain>
    </source>
</reference>
<sequence length="73" mass="8087">MLLYVTVIVNGHTGIRGRTGEDWHFFQAITQITSSTDNIMLLGNDTWTAMKEMNTGLHSVTLSVTPGNISVHR</sequence>
<gene>
    <name evidence="1" type="ordered locus">SBG_1848</name>
</gene>
<evidence type="ECO:0000313" key="1">
    <source>
        <dbReference type="EMBL" id="CCC30916.1"/>
    </source>
</evidence>
<dbReference type="AlphaFoldDB" id="A0A0K0HC36"/>
<proteinExistence type="predicted"/>
<protein>
    <submittedName>
        <fullName evidence="1">Uncharacterized protein</fullName>
    </submittedName>
</protein>
<accession>A0A0K0HC36</accession>
<dbReference type="KEGG" id="sbg:SBG_1848"/>
<dbReference type="EMBL" id="FR877557">
    <property type="protein sequence ID" value="CCC30916.1"/>
    <property type="molecule type" value="Genomic_DNA"/>
</dbReference>